<proteinExistence type="predicted"/>
<keyword evidence="3" id="KW-1185">Reference proteome</keyword>
<name>A0ABY3B2X8_PAEPP</name>
<keyword evidence="1" id="KW-1133">Transmembrane helix</keyword>
<protein>
    <recommendedName>
        <fullName evidence="4">YlaH-like protein</fullName>
    </recommendedName>
</protein>
<organism evidence="2 3">
    <name type="scientific">Paenibacillus popilliae</name>
    <name type="common">Bacillus popilliae</name>
    <dbReference type="NCBI Taxonomy" id="78057"/>
    <lineage>
        <taxon>Bacteria</taxon>
        <taxon>Bacillati</taxon>
        <taxon>Bacillota</taxon>
        <taxon>Bacilli</taxon>
        <taxon>Bacillales</taxon>
        <taxon>Paenibacillaceae</taxon>
        <taxon>Paenibacillus</taxon>
    </lineage>
</organism>
<accession>A0ABY3B2X8</accession>
<feature type="transmembrane region" description="Helical" evidence="1">
    <location>
        <begin position="65"/>
        <end position="85"/>
    </location>
</feature>
<gene>
    <name evidence="2" type="ORF">C7Y44_06150</name>
</gene>
<dbReference type="Proteomes" id="UP000316208">
    <property type="component" value="Unassembled WGS sequence"/>
</dbReference>
<feature type="transmembrane region" description="Helical" evidence="1">
    <location>
        <begin position="40"/>
        <end position="59"/>
    </location>
</feature>
<evidence type="ECO:0008006" key="4">
    <source>
        <dbReference type="Google" id="ProtNLM"/>
    </source>
</evidence>
<feature type="transmembrane region" description="Helical" evidence="1">
    <location>
        <begin position="12"/>
        <end position="31"/>
    </location>
</feature>
<comment type="caution">
    <text evidence="2">The sequence shown here is derived from an EMBL/GenBank/DDBJ whole genome shotgun (WGS) entry which is preliminary data.</text>
</comment>
<keyword evidence="1" id="KW-0472">Membrane</keyword>
<evidence type="ECO:0000313" key="3">
    <source>
        <dbReference type="Proteomes" id="UP000316208"/>
    </source>
</evidence>
<reference evidence="2 3" key="1">
    <citation type="submission" date="2018-03" db="EMBL/GenBank/DDBJ databases">
        <title>Aerobic endospore-forming bacteria genome sequencing and assembly.</title>
        <authorList>
            <person name="Cavalcante D.A."/>
            <person name="Driks A."/>
            <person name="Putonti C."/>
            <person name="De-Souza M.T."/>
        </authorList>
    </citation>
    <scope>NUCLEOTIDE SEQUENCE [LARGE SCALE GENOMIC DNA]</scope>
    <source>
        <strain evidence="2 3">SDF0028</strain>
    </source>
</reference>
<evidence type="ECO:0000256" key="1">
    <source>
        <dbReference type="SAM" id="Phobius"/>
    </source>
</evidence>
<dbReference type="EMBL" id="SADY01000001">
    <property type="protein sequence ID" value="TQR47196.1"/>
    <property type="molecule type" value="Genomic_DNA"/>
</dbReference>
<sequence length="91" mass="10706">MELSQFEALLTTVSFLTLYILIFVLAIHFIFRKNILVRNYIFLVLVALVVLVSYYNTIFKNADNWIQSVLSTVVFIGLVRQQLIYKKKMNK</sequence>
<keyword evidence="1" id="KW-0812">Transmembrane</keyword>
<evidence type="ECO:0000313" key="2">
    <source>
        <dbReference type="EMBL" id="TQR47196.1"/>
    </source>
</evidence>